<evidence type="ECO:0000313" key="3">
    <source>
        <dbReference type="Proteomes" id="UP001610446"/>
    </source>
</evidence>
<feature type="compositionally biased region" description="Acidic residues" evidence="1">
    <location>
        <begin position="211"/>
        <end position="236"/>
    </location>
</feature>
<proteinExistence type="predicted"/>
<protein>
    <submittedName>
        <fullName evidence="2">Uncharacterized protein</fullName>
    </submittedName>
</protein>
<sequence length="258" mass="28776">MSGFDDSSRAIKRVRANTAGDGHKTAPVTQQRHQVWKKSAPETHPAVRDLIQDALNAKRAEEARRVIDFDPKCKSVWREINITHSRLSESRQYDASMDVFNYVENSIESIVKQCGPFASAGTWYNGLPVLRKIGKTIAMGPNDVIGSEIRKEFGHMNPLDEGMLSILKATTLEELTAIWNDELYEKFKELDSLAQDYCLFPQLEKVFELLDEAADDDEDDDDDDESNGDESSEDGPDGGNIPGLISWSVQSAVSPNPL</sequence>
<reference evidence="2 3" key="1">
    <citation type="submission" date="2024-07" db="EMBL/GenBank/DDBJ databases">
        <title>Section-level genome sequencing and comparative genomics of Aspergillus sections Usti and Cavernicolus.</title>
        <authorList>
            <consortium name="Lawrence Berkeley National Laboratory"/>
            <person name="Nybo J.L."/>
            <person name="Vesth T.C."/>
            <person name="Theobald S."/>
            <person name="Frisvad J.C."/>
            <person name="Larsen T.O."/>
            <person name="Kjaerboelling I."/>
            <person name="Rothschild-Mancinelli K."/>
            <person name="Lyhne E.K."/>
            <person name="Kogle M.E."/>
            <person name="Barry K."/>
            <person name="Clum A."/>
            <person name="Na H."/>
            <person name="Ledsgaard L."/>
            <person name="Lin J."/>
            <person name="Lipzen A."/>
            <person name="Kuo A."/>
            <person name="Riley R."/>
            <person name="Mondo S."/>
            <person name="Labutti K."/>
            <person name="Haridas S."/>
            <person name="Pangalinan J."/>
            <person name="Salamov A.A."/>
            <person name="Simmons B.A."/>
            <person name="Magnuson J.K."/>
            <person name="Chen J."/>
            <person name="Drula E."/>
            <person name="Henrissat B."/>
            <person name="Wiebenga A."/>
            <person name="Lubbers R.J."/>
            <person name="Gomes A.C."/>
            <person name="Makela M.R."/>
            <person name="Stajich J."/>
            <person name="Grigoriev I.V."/>
            <person name="Mortensen U.H."/>
            <person name="De Vries R.P."/>
            <person name="Baker S.E."/>
            <person name="Andersen M.R."/>
        </authorList>
    </citation>
    <scope>NUCLEOTIDE SEQUENCE [LARGE SCALE GENOMIC DNA]</scope>
    <source>
        <strain evidence="2 3">CBS 123904</strain>
    </source>
</reference>
<accession>A0ABR4IF58</accession>
<evidence type="ECO:0000256" key="1">
    <source>
        <dbReference type="SAM" id="MobiDB-lite"/>
    </source>
</evidence>
<name>A0ABR4IF58_9EURO</name>
<feature type="compositionally biased region" description="Polar residues" evidence="1">
    <location>
        <begin position="247"/>
        <end position="258"/>
    </location>
</feature>
<dbReference type="EMBL" id="JBFXLU010000487">
    <property type="protein sequence ID" value="KAL2825537.1"/>
    <property type="molecule type" value="Genomic_DNA"/>
</dbReference>
<evidence type="ECO:0000313" key="2">
    <source>
        <dbReference type="EMBL" id="KAL2825537.1"/>
    </source>
</evidence>
<organism evidence="2 3">
    <name type="scientific">Aspergillus pseudoustus</name>
    <dbReference type="NCBI Taxonomy" id="1810923"/>
    <lineage>
        <taxon>Eukaryota</taxon>
        <taxon>Fungi</taxon>
        <taxon>Dikarya</taxon>
        <taxon>Ascomycota</taxon>
        <taxon>Pezizomycotina</taxon>
        <taxon>Eurotiomycetes</taxon>
        <taxon>Eurotiomycetidae</taxon>
        <taxon>Eurotiales</taxon>
        <taxon>Aspergillaceae</taxon>
        <taxon>Aspergillus</taxon>
        <taxon>Aspergillus subgen. Nidulantes</taxon>
    </lineage>
</organism>
<dbReference type="Proteomes" id="UP001610446">
    <property type="component" value="Unassembled WGS sequence"/>
</dbReference>
<gene>
    <name evidence="2" type="ORF">BJY01DRAFT_256243</name>
</gene>
<feature type="region of interest" description="Disordered" evidence="1">
    <location>
        <begin position="211"/>
        <end position="258"/>
    </location>
</feature>
<feature type="region of interest" description="Disordered" evidence="1">
    <location>
        <begin position="16"/>
        <end position="42"/>
    </location>
</feature>
<comment type="caution">
    <text evidence="2">The sequence shown here is derived from an EMBL/GenBank/DDBJ whole genome shotgun (WGS) entry which is preliminary data.</text>
</comment>
<keyword evidence="3" id="KW-1185">Reference proteome</keyword>